<dbReference type="Proteomes" id="UP000053555">
    <property type="component" value="Unassembled WGS sequence"/>
</dbReference>
<dbReference type="PRINTS" id="PR00367">
    <property type="entry name" value="ETHRSPELEMNT"/>
</dbReference>
<feature type="compositionally biased region" description="Basic and acidic residues" evidence="8">
    <location>
        <begin position="27"/>
        <end position="37"/>
    </location>
</feature>
<evidence type="ECO:0000259" key="9">
    <source>
        <dbReference type="PROSITE" id="PS51032"/>
    </source>
</evidence>
<keyword evidence="6" id="KW-0539">Nucleus</keyword>
<reference evidence="10" key="1">
    <citation type="submission" date="2014-07" db="EMBL/GenBank/DDBJ databases">
        <title>Identification of a novel salt tolerance gene in wild soybean by whole-genome sequencing.</title>
        <authorList>
            <person name="Lam H.-M."/>
            <person name="Qi X."/>
            <person name="Li M.-W."/>
            <person name="Liu X."/>
            <person name="Xie M."/>
            <person name="Ni M."/>
            <person name="Xu X."/>
        </authorList>
    </citation>
    <scope>NUCLEOTIDE SEQUENCE [LARGE SCALE GENOMIC DNA]</scope>
    <source>
        <tissue evidence="10">Root</tissue>
    </source>
</reference>
<dbReference type="InterPro" id="IPR016177">
    <property type="entry name" value="DNA-bd_dom_sf"/>
</dbReference>
<comment type="similarity">
    <text evidence="7">Belongs to the AP2/ERF transcription factor family. ERF subfamily.</text>
</comment>
<accession>A0A0B2PGH5</accession>
<feature type="domain" description="AP2/ERF" evidence="9">
    <location>
        <begin position="41"/>
        <end position="99"/>
    </location>
</feature>
<evidence type="ECO:0000256" key="3">
    <source>
        <dbReference type="ARBA" id="ARBA00023125"/>
    </source>
</evidence>
<dbReference type="SUPFAM" id="SSF54171">
    <property type="entry name" value="DNA-binding domain"/>
    <property type="match status" value="1"/>
</dbReference>
<evidence type="ECO:0000313" key="10">
    <source>
        <dbReference type="EMBL" id="KHN06667.1"/>
    </source>
</evidence>
<feature type="region of interest" description="Disordered" evidence="8">
    <location>
        <begin position="1"/>
        <end position="42"/>
    </location>
</feature>
<dbReference type="Pfam" id="PF00847">
    <property type="entry name" value="AP2"/>
    <property type="match status" value="1"/>
</dbReference>
<dbReference type="GO" id="GO:0005634">
    <property type="term" value="C:nucleus"/>
    <property type="evidence" value="ECO:0007669"/>
    <property type="project" value="UniProtKB-SubCell"/>
</dbReference>
<comment type="subcellular location">
    <subcellularLocation>
        <location evidence="1">Nucleus</location>
    </subcellularLocation>
</comment>
<keyword evidence="3" id="KW-0238">DNA-binding</keyword>
<dbReference type="InterPro" id="IPR036955">
    <property type="entry name" value="AP2/ERF_dom_sf"/>
</dbReference>
<name>A0A0B2PGH5_GLYSO</name>
<dbReference type="InterPro" id="IPR001471">
    <property type="entry name" value="AP2/ERF_dom"/>
</dbReference>
<organism evidence="10">
    <name type="scientific">Glycine soja</name>
    <name type="common">Wild soybean</name>
    <dbReference type="NCBI Taxonomy" id="3848"/>
    <lineage>
        <taxon>Eukaryota</taxon>
        <taxon>Viridiplantae</taxon>
        <taxon>Streptophyta</taxon>
        <taxon>Embryophyta</taxon>
        <taxon>Tracheophyta</taxon>
        <taxon>Spermatophyta</taxon>
        <taxon>Magnoliopsida</taxon>
        <taxon>eudicotyledons</taxon>
        <taxon>Gunneridae</taxon>
        <taxon>Pentapetalae</taxon>
        <taxon>rosids</taxon>
        <taxon>fabids</taxon>
        <taxon>Fabales</taxon>
        <taxon>Fabaceae</taxon>
        <taxon>Papilionoideae</taxon>
        <taxon>50 kb inversion clade</taxon>
        <taxon>NPAAA clade</taxon>
        <taxon>indigoferoid/millettioid clade</taxon>
        <taxon>Phaseoleae</taxon>
        <taxon>Glycine</taxon>
        <taxon>Glycine subgen. Soja</taxon>
    </lineage>
</organism>
<feature type="compositionally biased region" description="Low complexity" evidence="8">
    <location>
        <begin position="8"/>
        <end position="26"/>
    </location>
</feature>
<sequence length="208" mass="22982">MRVSAQNSTSFLPSSPSSSSPPLSSESKTEKRNRESNNHPVYRGVRMRNWGKWVSEIREPRKKSRIWLGTFPTPEMAGVSLASRDVQAAAAKAAHMDLPSSSSSISLSLGSTTPSSSSSSLSSLASTADLLLLSTASEELSEIIELPRLETTSYELGNEFVFMDSQDTWMYQPPIPWLHTTYDGSDANEFAVPESRVMTNFEGFLWDY</sequence>
<dbReference type="GO" id="GO:0003700">
    <property type="term" value="F:DNA-binding transcription factor activity"/>
    <property type="evidence" value="ECO:0007669"/>
    <property type="project" value="InterPro"/>
</dbReference>
<dbReference type="GO" id="GO:0003677">
    <property type="term" value="F:DNA binding"/>
    <property type="evidence" value="ECO:0007669"/>
    <property type="project" value="UniProtKB-KW"/>
</dbReference>
<feature type="region of interest" description="Disordered" evidence="8">
    <location>
        <begin position="100"/>
        <end position="121"/>
    </location>
</feature>
<evidence type="ECO:0000256" key="4">
    <source>
        <dbReference type="ARBA" id="ARBA00023159"/>
    </source>
</evidence>
<dbReference type="Gene3D" id="3.30.730.10">
    <property type="entry name" value="AP2/ERF domain"/>
    <property type="match status" value="1"/>
</dbReference>
<protein>
    <submittedName>
        <fullName evidence="10">Dehydration-responsive element-binding protein 3</fullName>
    </submittedName>
</protein>
<keyword evidence="5" id="KW-0804">Transcription</keyword>
<evidence type="ECO:0000256" key="6">
    <source>
        <dbReference type="ARBA" id="ARBA00023242"/>
    </source>
</evidence>
<keyword evidence="4" id="KW-0010">Activator</keyword>
<dbReference type="PANTHER" id="PTHR31985">
    <property type="entry name" value="ETHYLENE-RESPONSIVE TRANSCRIPTION FACTOR ERF042-RELATED"/>
    <property type="match status" value="1"/>
</dbReference>
<dbReference type="CDD" id="cd00018">
    <property type="entry name" value="AP2"/>
    <property type="match status" value="1"/>
</dbReference>
<dbReference type="InterPro" id="IPR051032">
    <property type="entry name" value="AP2/ERF_TF_ERF_subfamily"/>
</dbReference>
<evidence type="ECO:0000256" key="2">
    <source>
        <dbReference type="ARBA" id="ARBA00023015"/>
    </source>
</evidence>
<dbReference type="EMBL" id="KN667522">
    <property type="protein sequence ID" value="KHN06667.1"/>
    <property type="molecule type" value="Genomic_DNA"/>
</dbReference>
<dbReference type="PANTHER" id="PTHR31985:SF259">
    <property type="entry name" value="DEHYDRATION-RESPONSIVE ELEMENT-BINDING PROTEIN 3"/>
    <property type="match status" value="1"/>
</dbReference>
<proteinExistence type="inferred from homology"/>
<evidence type="ECO:0000256" key="5">
    <source>
        <dbReference type="ARBA" id="ARBA00023163"/>
    </source>
</evidence>
<dbReference type="PROSITE" id="PS51032">
    <property type="entry name" value="AP2_ERF"/>
    <property type="match status" value="1"/>
</dbReference>
<dbReference type="AlphaFoldDB" id="A0A0B2PGH5"/>
<keyword evidence="2" id="KW-0805">Transcription regulation</keyword>
<dbReference type="SMART" id="SM00380">
    <property type="entry name" value="AP2"/>
    <property type="match status" value="1"/>
</dbReference>
<evidence type="ECO:0000256" key="7">
    <source>
        <dbReference type="ARBA" id="ARBA00024343"/>
    </source>
</evidence>
<evidence type="ECO:0000256" key="8">
    <source>
        <dbReference type="SAM" id="MobiDB-lite"/>
    </source>
</evidence>
<evidence type="ECO:0000256" key="1">
    <source>
        <dbReference type="ARBA" id="ARBA00004123"/>
    </source>
</evidence>
<gene>
    <name evidence="10" type="ORF">glysoja_046605</name>
</gene>